<comment type="subcellular location">
    <subcellularLocation>
        <location evidence="1">Membrane</location>
    </subcellularLocation>
</comment>
<evidence type="ECO:0000259" key="6">
    <source>
        <dbReference type="PROSITE" id="PS50262"/>
    </source>
</evidence>
<dbReference type="Gene3D" id="1.20.1070.10">
    <property type="entry name" value="Rhodopsin 7-helix transmembrane proteins"/>
    <property type="match status" value="1"/>
</dbReference>
<dbReference type="InterPro" id="IPR017452">
    <property type="entry name" value="GPCR_Rhodpsn_7TM"/>
</dbReference>
<evidence type="ECO:0000256" key="3">
    <source>
        <dbReference type="ARBA" id="ARBA00022989"/>
    </source>
</evidence>
<feature type="domain" description="G-protein coupled receptors family 1 profile" evidence="6">
    <location>
        <begin position="1"/>
        <end position="50"/>
    </location>
</feature>
<dbReference type="PANTHER" id="PTHR24372:SF80">
    <property type="entry name" value="FI21465P1-RELATED"/>
    <property type="match status" value="1"/>
</dbReference>
<proteinExistence type="predicted"/>
<feature type="non-terminal residue" evidence="7">
    <location>
        <position position="1"/>
    </location>
</feature>
<dbReference type="PROSITE" id="PS50262">
    <property type="entry name" value="G_PROTEIN_RECEP_F1_2"/>
    <property type="match status" value="1"/>
</dbReference>
<dbReference type="GO" id="GO:0008528">
    <property type="term" value="F:G protein-coupled peptide receptor activity"/>
    <property type="evidence" value="ECO:0007669"/>
    <property type="project" value="TreeGrafter"/>
</dbReference>
<dbReference type="SUPFAM" id="SSF81321">
    <property type="entry name" value="Family A G protein-coupled receptor-like"/>
    <property type="match status" value="1"/>
</dbReference>
<reference evidence="7" key="1">
    <citation type="submission" date="2015-12" db="EMBL/GenBank/DDBJ databases">
        <title>De novo transcriptome assembly of four potential Pierce s Disease insect vectors from Arizona vineyards.</title>
        <authorList>
            <person name="Tassone E.E."/>
        </authorList>
    </citation>
    <scope>NUCLEOTIDE SEQUENCE</scope>
</reference>
<keyword evidence="4 5" id="KW-0472">Membrane</keyword>
<dbReference type="PANTHER" id="PTHR24372">
    <property type="entry name" value="GLYCOPROTEIN HORMONE RECEPTOR"/>
    <property type="match status" value="1"/>
</dbReference>
<evidence type="ECO:0000256" key="4">
    <source>
        <dbReference type="ARBA" id="ARBA00023136"/>
    </source>
</evidence>
<sequence length="126" mass="14365">LIVVTDTLCWLPIIIIKVLALCRIQISGTIYAWVVIFILPVNSAVNPLLYTFTTPKYCAMIKRIGSNLSSKKNSKRHTNADTEYSNSFNRRNIVPMQNDCRVNEGFKKDSGIDEPFKLCDFVEKSF</sequence>
<feature type="transmembrane region" description="Helical" evidence="5">
    <location>
        <begin position="7"/>
        <end position="26"/>
    </location>
</feature>
<dbReference type="AlphaFoldDB" id="A0A1B6C1W5"/>
<dbReference type="GO" id="GO:0007189">
    <property type="term" value="P:adenylate cyclase-activating G protein-coupled receptor signaling pathway"/>
    <property type="evidence" value="ECO:0007669"/>
    <property type="project" value="TreeGrafter"/>
</dbReference>
<evidence type="ECO:0000313" key="7">
    <source>
        <dbReference type="EMBL" id="JAS07506.1"/>
    </source>
</evidence>
<evidence type="ECO:0000256" key="2">
    <source>
        <dbReference type="ARBA" id="ARBA00022692"/>
    </source>
</evidence>
<dbReference type="GO" id="GO:0009755">
    <property type="term" value="P:hormone-mediated signaling pathway"/>
    <property type="evidence" value="ECO:0007669"/>
    <property type="project" value="TreeGrafter"/>
</dbReference>
<keyword evidence="2 5" id="KW-0812">Transmembrane</keyword>
<keyword evidence="3 5" id="KW-1133">Transmembrane helix</keyword>
<feature type="transmembrane region" description="Helical" evidence="5">
    <location>
        <begin position="32"/>
        <end position="53"/>
    </location>
</feature>
<protein>
    <recommendedName>
        <fullName evidence="6">G-protein coupled receptors family 1 profile domain-containing protein</fullName>
    </recommendedName>
</protein>
<gene>
    <name evidence="7" type="ORF">g.44737</name>
</gene>
<dbReference type="EMBL" id="GEDC01029792">
    <property type="protein sequence ID" value="JAS07506.1"/>
    <property type="molecule type" value="Transcribed_RNA"/>
</dbReference>
<evidence type="ECO:0000256" key="5">
    <source>
        <dbReference type="SAM" id="Phobius"/>
    </source>
</evidence>
<name>A0A1B6C1W5_9HEMI</name>
<dbReference type="GO" id="GO:0005886">
    <property type="term" value="C:plasma membrane"/>
    <property type="evidence" value="ECO:0007669"/>
    <property type="project" value="TreeGrafter"/>
</dbReference>
<evidence type="ECO:0000256" key="1">
    <source>
        <dbReference type="ARBA" id="ARBA00004370"/>
    </source>
</evidence>
<organism evidence="7">
    <name type="scientific">Clastoptera arizonana</name>
    <name type="common">Arizona spittle bug</name>
    <dbReference type="NCBI Taxonomy" id="38151"/>
    <lineage>
        <taxon>Eukaryota</taxon>
        <taxon>Metazoa</taxon>
        <taxon>Ecdysozoa</taxon>
        <taxon>Arthropoda</taxon>
        <taxon>Hexapoda</taxon>
        <taxon>Insecta</taxon>
        <taxon>Pterygota</taxon>
        <taxon>Neoptera</taxon>
        <taxon>Paraneoptera</taxon>
        <taxon>Hemiptera</taxon>
        <taxon>Auchenorrhyncha</taxon>
        <taxon>Cercopoidea</taxon>
        <taxon>Clastopteridae</taxon>
        <taxon>Clastoptera</taxon>
    </lineage>
</organism>
<accession>A0A1B6C1W5</accession>